<organism evidence="1 2">
    <name type="scientific">Tilletia laevis</name>
    <dbReference type="NCBI Taxonomy" id="157183"/>
    <lineage>
        <taxon>Eukaryota</taxon>
        <taxon>Fungi</taxon>
        <taxon>Dikarya</taxon>
        <taxon>Basidiomycota</taxon>
        <taxon>Ustilaginomycotina</taxon>
        <taxon>Exobasidiomycetes</taxon>
        <taxon>Tilletiales</taxon>
        <taxon>Tilletiaceae</taxon>
        <taxon>Tilletia</taxon>
    </lineage>
</organism>
<dbReference type="EMBL" id="CAJHJF010003729">
    <property type="protein sequence ID" value="CAD6937604.1"/>
    <property type="molecule type" value="Genomic_DNA"/>
</dbReference>
<keyword evidence="2" id="KW-1185">Reference proteome</keyword>
<comment type="caution">
    <text evidence="1">The sequence shown here is derived from an EMBL/GenBank/DDBJ whole genome shotgun (WGS) entry which is preliminary data.</text>
</comment>
<accession>A0A9N8LRP1</accession>
<protein>
    <submittedName>
        <fullName evidence="1">Uncharacterized protein</fullName>
    </submittedName>
</protein>
<dbReference type="AlphaFoldDB" id="A0A9N8LRP1"/>
<sequence length="365" mass="40705">MDATPALLVYRRVFDSTVAIDTIQDRSIAQEYLLEVPAASQAFARVTEEIIFNECHYAARPLQTHEKRHSPNSAISAHLDAEGGFVVRHLRFLPAYANQDRIKVSASRQLRAEDLLKVSKLLHHEAQTKSIIMSDSLRKAIFKSTPEKKALERFEGLTSSAKILYQVVRDGSRIPLPSEFEPQFQGRNFEGAGTYAGLGVAGTDLGSRVALLQLDDARHGCEEETELEPTTGANLLYCGTTRRTVAQRILEHDKCTTKAKANPGSLHNLHYSERDIPREFDYMVISAPVAAQTLERDEQLMIWELFDAGLLGAWLGNAVDVERCATTMPERRLRILGLNGTPIREGLSNRVEATSFLAKTNSIQF</sequence>
<gene>
    <name evidence="1" type="ORF">JKILLFL_G9733</name>
</gene>
<evidence type="ECO:0000313" key="1">
    <source>
        <dbReference type="EMBL" id="CAD6937604.1"/>
    </source>
</evidence>
<dbReference type="Proteomes" id="UP000836404">
    <property type="component" value="Unassembled WGS sequence"/>
</dbReference>
<proteinExistence type="predicted"/>
<reference evidence="1 2" key="1">
    <citation type="submission" date="2020-10" db="EMBL/GenBank/DDBJ databases">
        <authorList>
            <person name="Sedaghatjoo S."/>
        </authorList>
    </citation>
    <scope>NUCLEOTIDE SEQUENCE [LARGE SCALE GENOMIC DNA]</scope>
    <source>
        <strain evidence="1 2">LLFL</strain>
    </source>
</reference>
<evidence type="ECO:0000313" key="2">
    <source>
        <dbReference type="Proteomes" id="UP000836404"/>
    </source>
</evidence>
<name>A0A9N8LRP1_9BASI</name>